<dbReference type="CDD" id="cd02440">
    <property type="entry name" value="AdoMet_MTases"/>
    <property type="match status" value="1"/>
</dbReference>
<dbReference type="PANTHER" id="PTHR42912">
    <property type="entry name" value="METHYLTRANSFERASE"/>
    <property type="match status" value="1"/>
</dbReference>
<comment type="caution">
    <text evidence="2">The sequence shown here is derived from an EMBL/GenBank/DDBJ whole genome shotgun (WGS) entry which is preliminary data.</text>
</comment>
<name>A0A7W5EW41_9GAMM</name>
<dbReference type="InterPro" id="IPR050508">
    <property type="entry name" value="Methyltransf_Superfamily"/>
</dbReference>
<dbReference type="GO" id="GO:0032259">
    <property type="term" value="P:methylation"/>
    <property type="evidence" value="ECO:0007669"/>
    <property type="project" value="UniProtKB-KW"/>
</dbReference>
<reference evidence="2 3" key="1">
    <citation type="submission" date="2020-08" db="EMBL/GenBank/DDBJ databases">
        <title>Genomic Encyclopedia of Type Strains, Phase III (KMG-III): the genomes of soil and plant-associated and newly described type strains.</title>
        <authorList>
            <person name="Whitman W."/>
        </authorList>
    </citation>
    <scope>NUCLEOTIDE SEQUENCE [LARGE SCALE GENOMIC DNA]</scope>
    <source>
        <strain evidence="2 3">CECT 7744</strain>
    </source>
</reference>
<dbReference type="Gene3D" id="3.40.50.150">
    <property type="entry name" value="Vaccinia Virus protein VP39"/>
    <property type="match status" value="1"/>
</dbReference>
<gene>
    <name evidence="2" type="ORF">FHR97_003431</name>
</gene>
<dbReference type="GO" id="GO:0008757">
    <property type="term" value="F:S-adenosylmethionine-dependent methyltransferase activity"/>
    <property type="evidence" value="ECO:0007669"/>
    <property type="project" value="InterPro"/>
</dbReference>
<dbReference type="InterPro" id="IPR013216">
    <property type="entry name" value="Methyltransf_11"/>
</dbReference>
<keyword evidence="2" id="KW-0830">Ubiquinone</keyword>
<dbReference type="Pfam" id="PF08241">
    <property type="entry name" value="Methyltransf_11"/>
    <property type="match status" value="1"/>
</dbReference>
<sequence>MPILDFDPIRDVWSSLAAGYDRLVTPTHLWLGNEALRRAGLASGMSFLDVACGSGALSLPAARLGARVTAVDLSPAMVERLEARARQAGIDTLQARVMDGAALQLDDDTFDMTGSQYGVMLFPDLMAGLAEMVRVTRPGGTVLVIALGLPEEVEFMRFMMDAIQAAVPEFPDLSREPPPLPFQIGRPNKLRHRLITTGLRDVRVERLTESLRFRSGQALWDWLMSSNPIPGQLVADLSQQQQARILEELDARVRDRAGNEASAVLTSRVNIGIGTKRD</sequence>
<accession>A0A7W5EW41</accession>
<proteinExistence type="predicted"/>
<dbReference type="Proteomes" id="UP000518892">
    <property type="component" value="Unassembled WGS sequence"/>
</dbReference>
<protein>
    <submittedName>
        <fullName evidence="2">Ubiquinone/menaquinone biosynthesis C-methylase UbiE</fullName>
    </submittedName>
</protein>
<evidence type="ECO:0000313" key="2">
    <source>
        <dbReference type="EMBL" id="MBB3232562.1"/>
    </source>
</evidence>
<dbReference type="RefSeq" id="WP_183384998.1">
    <property type="nucleotide sequence ID" value="NZ_JACHXR010000013.1"/>
</dbReference>
<evidence type="ECO:0000313" key="3">
    <source>
        <dbReference type="Proteomes" id="UP000518892"/>
    </source>
</evidence>
<feature type="domain" description="Methyltransferase type 11" evidence="1">
    <location>
        <begin position="48"/>
        <end position="143"/>
    </location>
</feature>
<dbReference type="EMBL" id="JACHXR010000013">
    <property type="protein sequence ID" value="MBB3232562.1"/>
    <property type="molecule type" value="Genomic_DNA"/>
</dbReference>
<keyword evidence="2" id="KW-0808">Transferase</keyword>
<keyword evidence="3" id="KW-1185">Reference proteome</keyword>
<keyword evidence="2" id="KW-0489">Methyltransferase</keyword>
<evidence type="ECO:0000259" key="1">
    <source>
        <dbReference type="Pfam" id="PF08241"/>
    </source>
</evidence>
<organism evidence="2 3">
    <name type="scientific">Halomonas stenophila</name>
    <dbReference type="NCBI Taxonomy" id="795312"/>
    <lineage>
        <taxon>Bacteria</taxon>
        <taxon>Pseudomonadati</taxon>
        <taxon>Pseudomonadota</taxon>
        <taxon>Gammaproteobacteria</taxon>
        <taxon>Oceanospirillales</taxon>
        <taxon>Halomonadaceae</taxon>
        <taxon>Halomonas</taxon>
    </lineage>
</organism>
<dbReference type="SUPFAM" id="SSF53335">
    <property type="entry name" value="S-adenosyl-L-methionine-dependent methyltransferases"/>
    <property type="match status" value="1"/>
</dbReference>
<dbReference type="InterPro" id="IPR029063">
    <property type="entry name" value="SAM-dependent_MTases_sf"/>
</dbReference>
<dbReference type="AlphaFoldDB" id="A0A7W5EW41"/>